<sequence>MARGRKPNLKVVGGPSEAGKGHNSELTDEQQLRLLRGHVDKITSLKAKVASATAELRNAYKTAKSDGVPKEDIDFAIALEKDDDDKMIQRRRRETELARLLNHPIGTQFEMFDSDPRPLAERSFEDGKQAGLKGKDCAPDNAMGDEARNKWIEGWHAGQAILAQKFAKGPATPEVLRDSEKVDAKKVDDFDEVASK</sequence>
<dbReference type="Proteomes" id="UP000483035">
    <property type="component" value="Unassembled WGS sequence"/>
</dbReference>
<organism evidence="2 3">
    <name type="scientific">Rhizobium lusitanum</name>
    <dbReference type="NCBI Taxonomy" id="293958"/>
    <lineage>
        <taxon>Bacteria</taxon>
        <taxon>Pseudomonadati</taxon>
        <taxon>Pseudomonadota</taxon>
        <taxon>Alphaproteobacteria</taxon>
        <taxon>Hyphomicrobiales</taxon>
        <taxon>Rhizobiaceae</taxon>
        <taxon>Rhizobium/Agrobacterium group</taxon>
        <taxon>Rhizobium</taxon>
    </lineage>
</organism>
<gene>
    <name evidence="2" type="ORF">GR212_15775</name>
</gene>
<evidence type="ECO:0000313" key="2">
    <source>
        <dbReference type="EMBL" id="NEI71038.1"/>
    </source>
</evidence>
<evidence type="ECO:0000313" key="3">
    <source>
        <dbReference type="Proteomes" id="UP000483035"/>
    </source>
</evidence>
<dbReference type="AlphaFoldDB" id="A0A6L9U931"/>
<dbReference type="InterPro" id="IPR023200">
    <property type="entry name" value="RMF_sf"/>
</dbReference>
<accession>A0A6L9U931</accession>
<dbReference type="EMBL" id="WUEY01000006">
    <property type="protein sequence ID" value="NEI71038.1"/>
    <property type="molecule type" value="Genomic_DNA"/>
</dbReference>
<reference evidence="2 3" key="1">
    <citation type="submission" date="2019-12" db="EMBL/GenBank/DDBJ databases">
        <title>Rhizobium genotypes associated with high levels of biological nitrogen fixation by grain legumes in a temperate-maritime cropping system.</title>
        <authorList>
            <person name="Maluk M."/>
            <person name="Francesc Ferrando Molina F."/>
            <person name="Lopez Del Egido L."/>
            <person name="Lafos M."/>
            <person name="Langarica-Fuentes A."/>
            <person name="Gebre Yohannes G."/>
            <person name="Young M.W."/>
            <person name="Martin P."/>
            <person name="Gantlett R."/>
            <person name="Kenicer G."/>
            <person name="Hawes C."/>
            <person name="Begg G.S."/>
            <person name="Quilliam R.S."/>
            <person name="Squire G.R."/>
            <person name="Poole P.S."/>
            <person name="Young P.W."/>
            <person name="Iannetta P.M."/>
            <person name="James E.K."/>
        </authorList>
    </citation>
    <scope>NUCLEOTIDE SEQUENCE [LARGE SCALE GENOMIC DNA]</scope>
    <source>
        <strain evidence="2 3">JHI1118</strain>
    </source>
</reference>
<dbReference type="Gene3D" id="1.10.10.620">
    <property type="entry name" value="ribosome modulation factor like domain"/>
    <property type="match status" value="1"/>
</dbReference>
<evidence type="ECO:0000256" key="1">
    <source>
        <dbReference type="SAM" id="MobiDB-lite"/>
    </source>
</evidence>
<feature type="region of interest" description="Disordered" evidence="1">
    <location>
        <begin position="1"/>
        <end position="27"/>
    </location>
</feature>
<proteinExistence type="predicted"/>
<comment type="caution">
    <text evidence="2">The sequence shown here is derived from an EMBL/GenBank/DDBJ whole genome shotgun (WGS) entry which is preliminary data.</text>
</comment>
<name>A0A6L9U931_9HYPH</name>
<dbReference type="RefSeq" id="WP_163987518.1">
    <property type="nucleotide sequence ID" value="NZ_WUEY01000006.1"/>
</dbReference>
<protein>
    <submittedName>
        <fullName evidence="2">Uncharacterized protein</fullName>
    </submittedName>
</protein>